<gene>
    <name evidence="1" type="ORF">BaRGS_00014029</name>
</gene>
<evidence type="ECO:0000313" key="1">
    <source>
        <dbReference type="EMBL" id="KAK7494631.1"/>
    </source>
</evidence>
<evidence type="ECO:0008006" key="3">
    <source>
        <dbReference type="Google" id="ProtNLM"/>
    </source>
</evidence>
<comment type="caution">
    <text evidence="1">The sequence shown here is derived from an EMBL/GenBank/DDBJ whole genome shotgun (WGS) entry which is preliminary data.</text>
</comment>
<evidence type="ECO:0000313" key="2">
    <source>
        <dbReference type="Proteomes" id="UP001519460"/>
    </source>
</evidence>
<reference evidence="1 2" key="1">
    <citation type="journal article" date="2023" name="Sci. Data">
        <title>Genome assembly of the Korean intertidal mud-creeper Batillaria attramentaria.</title>
        <authorList>
            <person name="Patra A.K."/>
            <person name="Ho P.T."/>
            <person name="Jun S."/>
            <person name="Lee S.J."/>
            <person name="Kim Y."/>
            <person name="Won Y.J."/>
        </authorList>
    </citation>
    <scope>NUCLEOTIDE SEQUENCE [LARGE SCALE GENOMIC DNA]</scope>
    <source>
        <strain evidence="1">Wonlab-2016</strain>
    </source>
</reference>
<proteinExistence type="predicted"/>
<keyword evidence="2" id="KW-1185">Reference proteome</keyword>
<protein>
    <recommendedName>
        <fullName evidence="3">TNFR-Cys domain-containing protein</fullName>
    </recommendedName>
</protein>
<sequence length="131" mass="14892">MRKFVSWRANTDPAYSVRVFSIVQQYDTPSDVWCPHPPCPPPVPDCQHVLPTFFFYEGRLCRGCDYCDDGQRKRMISENFPYCPDVQCETWAPPCPVQVQYQRIPVADYICTGCPFCPVDTTAASAKLLSG</sequence>
<dbReference type="Proteomes" id="UP001519460">
    <property type="component" value="Unassembled WGS sequence"/>
</dbReference>
<dbReference type="AlphaFoldDB" id="A0ABD0L5U3"/>
<accession>A0ABD0L5U3</accession>
<name>A0ABD0L5U3_9CAEN</name>
<dbReference type="EMBL" id="JACVVK020000081">
    <property type="protein sequence ID" value="KAK7494631.1"/>
    <property type="molecule type" value="Genomic_DNA"/>
</dbReference>
<organism evidence="1 2">
    <name type="scientific">Batillaria attramentaria</name>
    <dbReference type="NCBI Taxonomy" id="370345"/>
    <lineage>
        <taxon>Eukaryota</taxon>
        <taxon>Metazoa</taxon>
        <taxon>Spiralia</taxon>
        <taxon>Lophotrochozoa</taxon>
        <taxon>Mollusca</taxon>
        <taxon>Gastropoda</taxon>
        <taxon>Caenogastropoda</taxon>
        <taxon>Sorbeoconcha</taxon>
        <taxon>Cerithioidea</taxon>
        <taxon>Batillariidae</taxon>
        <taxon>Batillaria</taxon>
    </lineage>
</organism>